<name>A0ABD1Z317_9MARC</name>
<comment type="caution">
    <text evidence="4">The sequence shown here is derived from an EMBL/GenBank/DDBJ whole genome shotgun (WGS) entry which is preliminary data.</text>
</comment>
<feature type="region of interest" description="Disordered" evidence="3">
    <location>
        <begin position="628"/>
        <end position="652"/>
    </location>
</feature>
<feature type="compositionally biased region" description="Polar residues" evidence="3">
    <location>
        <begin position="1297"/>
        <end position="1312"/>
    </location>
</feature>
<proteinExistence type="predicted"/>
<evidence type="ECO:0000256" key="2">
    <source>
        <dbReference type="ARBA" id="ARBA00023242"/>
    </source>
</evidence>
<feature type="compositionally biased region" description="Basic and acidic residues" evidence="3">
    <location>
        <begin position="893"/>
        <end position="902"/>
    </location>
</feature>
<feature type="compositionally biased region" description="Acidic residues" evidence="3">
    <location>
        <begin position="1067"/>
        <end position="1076"/>
    </location>
</feature>
<feature type="compositionally biased region" description="Polar residues" evidence="3">
    <location>
        <begin position="876"/>
        <end position="889"/>
    </location>
</feature>
<accession>A0ABD1Z317</accession>
<feature type="compositionally biased region" description="Basic and acidic residues" evidence="3">
    <location>
        <begin position="1957"/>
        <end position="1976"/>
    </location>
</feature>
<gene>
    <name evidence="4" type="ORF">R1flu_009751</name>
</gene>
<dbReference type="InterPro" id="IPR011990">
    <property type="entry name" value="TPR-like_helical_dom_sf"/>
</dbReference>
<dbReference type="PANTHER" id="PTHR15502">
    <property type="entry name" value="CALCINEURIN-BINDING PROTEIN CABIN 1-RELATED"/>
    <property type="match status" value="1"/>
</dbReference>
<organism evidence="4 5">
    <name type="scientific">Riccia fluitans</name>
    <dbReference type="NCBI Taxonomy" id="41844"/>
    <lineage>
        <taxon>Eukaryota</taxon>
        <taxon>Viridiplantae</taxon>
        <taxon>Streptophyta</taxon>
        <taxon>Embryophyta</taxon>
        <taxon>Marchantiophyta</taxon>
        <taxon>Marchantiopsida</taxon>
        <taxon>Marchantiidae</taxon>
        <taxon>Marchantiales</taxon>
        <taxon>Ricciaceae</taxon>
        <taxon>Riccia</taxon>
    </lineage>
</organism>
<evidence type="ECO:0000313" key="4">
    <source>
        <dbReference type="EMBL" id="KAL2642164.1"/>
    </source>
</evidence>
<evidence type="ECO:0000256" key="3">
    <source>
        <dbReference type="SAM" id="MobiDB-lite"/>
    </source>
</evidence>
<feature type="compositionally biased region" description="Low complexity" evidence="3">
    <location>
        <begin position="341"/>
        <end position="350"/>
    </location>
</feature>
<dbReference type="EMBL" id="JBHFFA010000002">
    <property type="protein sequence ID" value="KAL2642164.1"/>
    <property type="molecule type" value="Genomic_DNA"/>
</dbReference>
<feature type="compositionally biased region" description="Basic and acidic residues" evidence="3">
    <location>
        <begin position="1077"/>
        <end position="1096"/>
    </location>
</feature>
<dbReference type="InterPro" id="IPR033053">
    <property type="entry name" value="Hir3/CABIN1"/>
</dbReference>
<dbReference type="InterPro" id="IPR019734">
    <property type="entry name" value="TPR_rpt"/>
</dbReference>
<dbReference type="PANTHER" id="PTHR15502:SF7">
    <property type="entry name" value="CALCINEURIN-BINDING PROTEIN CABIN-1"/>
    <property type="match status" value="1"/>
</dbReference>
<feature type="region of interest" description="Disordered" evidence="3">
    <location>
        <begin position="1956"/>
        <end position="1977"/>
    </location>
</feature>
<dbReference type="Gene3D" id="1.25.40.10">
    <property type="entry name" value="Tetratricopeptide repeat domain"/>
    <property type="match status" value="1"/>
</dbReference>
<evidence type="ECO:0000313" key="5">
    <source>
        <dbReference type="Proteomes" id="UP001605036"/>
    </source>
</evidence>
<evidence type="ECO:0000256" key="1">
    <source>
        <dbReference type="ARBA" id="ARBA00004123"/>
    </source>
</evidence>
<feature type="region of interest" description="Disordered" evidence="3">
    <location>
        <begin position="1283"/>
        <end position="1328"/>
    </location>
</feature>
<keyword evidence="5" id="KW-1185">Reference proteome</keyword>
<reference evidence="4 5" key="1">
    <citation type="submission" date="2024-09" db="EMBL/GenBank/DDBJ databases">
        <title>Chromosome-scale assembly of Riccia fluitans.</title>
        <authorList>
            <person name="Paukszto L."/>
            <person name="Sawicki J."/>
            <person name="Karawczyk K."/>
            <person name="Piernik-Szablinska J."/>
            <person name="Szczecinska M."/>
            <person name="Mazdziarz M."/>
        </authorList>
    </citation>
    <scope>NUCLEOTIDE SEQUENCE [LARGE SCALE GENOMIC DNA]</scope>
    <source>
        <strain evidence="4">Rf_01</strain>
        <tissue evidence="4">Aerial parts of the thallus</tissue>
    </source>
</reference>
<dbReference type="GO" id="GO:0005634">
    <property type="term" value="C:nucleus"/>
    <property type="evidence" value="ECO:0007669"/>
    <property type="project" value="UniProtKB-SubCell"/>
</dbReference>
<dbReference type="SMART" id="SM00028">
    <property type="entry name" value="TPR"/>
    <property type="match status" value="3"/>
</dbReference>
<feature type="region of interest" description="Disordered" evidence="3">
    <location>
        <begin position="1061"/>
        <end position="1116"/>
    </location>
</feature>
<feature type="region of interest" description="Disordered" evidence="3">
    <location>
        <begin position="876"/>
        <end position="902"/>
    </location>
</feature>
<dbReference type="SUPFAM" id="SSF48452">
    <property type="entry name" value="TPR-like"/>
    <property type="match status" value="1"/>
</dbReference>
<feature type="compositionally biased region" description="Polar residues" evidence="3">
    <location>
        <begin position="367"/>
        <end position="387"/>
    </location>
</feature>
<feature type="region of interest" description="Disordered" evidence="3">
    <location>
        <begin position="1"/>
        <end position="21"/>
    </location>
</feature>
<protein>
    <submittedName>
        <fullName evidence="4">Uncharacterized protein</fullName>
    </submittedName>
</protein>
<comment type="subcellular location">
    <subcellularLocation>
        <location evidence="1">Nucleus</location>
    </subcellularLocation>
</comment>
<sequence length="2194" mass="246407">MFSIAAINDTSSSRPRLETLPPTKEAQEARLAQTYQEALTELQAGNLNKAEALFESILQDPIILQTSSSVKENGAVTTIDSSPMLQLRFSTLKNLADTLFKLDSRYHDKALDCYLQAAAIDQDDVVLWNRLGTLACSLGHLDTARAAFEQGLICSPRNWLCMEKLVEVLIASGDEEACRYTVKRLLKLSPSHSRARHIDDVLEGRADAREILRQRDYFNEYLLKLNVLPRGLDLLEPRHFSLSFPKKRRLEEEDESQGSPKRSKIQTVDVKLNELSWRALLSSVIDLLQSFAVSTGVKAPESISDEQLKFNISGYSLADPSLANALVVFSVVGKCLNKKQSSSKDAAAASPPETSFECLSPPKIQDGQKSGQSGVTYVRRSTQQCPSSHPPCDSVDRVKVVESMFEDDLPSHGRRCTRAERIRTRGYDKDDKLCSAKNKEPDQCEALRQLFEPFTAHINLEEEKRQLDIKLSSESKSELGVGYGRDGSVNSGMSLSDVLGDGEPKMEQDLLAEEENDVQQFLEDHRINSGPYHVAHKLLETLALNRCRQEISVSKVLLLETLTRQFSWKSRSRGCSLYLAELSLDMFSSSSQRSSALFLSECDFHLCRVVEAAGLHAAFKNLGVDVTSGKENQSEDSKSKKSSVQDEDAAKTDTVMKDAVDWSEAVRQRHTKSKQHVSDSLVQLRMGQKNVEIVNESKDVDWRLWLRYHWLNGRWHMQCGRQEKAREEFHTCLALMESRKRKGEFWLAAMLPHCKLDNVVNPVTVQRILHELDIDKLLKESAAIMVEQGEYWKLIDLLVPVLLPSKDSEMGNFRWNESRRCAVDSSPEFDGLSMLISACEKVSPPNLSLALRCYARRLEILCGAVGLGRKNGRQNARFSRNNISPGSSDSEQEPGKGSEEQRRMVAEEVKLVSRCAAMIRDRADEAGCKTIAVQSSVLRQVQERLLDIICYDLKSLDIREPVGLSSTGPASLLGSSTFVDAFVAFCRLQHLDANASIKEQVDLLAAVHDVLAARGLCCAGEMCEGGEGAFLTLAIKHLGSIEYKLRLTIAQKLSAVSANDNSKESDCQVEEGDEKDDADRSPEPVVSNKEDSREESFNSESGKGKRKKVAKSVKDEEAEEVERSRVEIGLDSVLDQCFFCLYGLNLRGGFETSSHDGLTEHQNTNRGDYQTKEQCAGVFQYILPYAKACTRARLTKLRKVLRAVHKQFPYPPAKVLAEKAVERFLDDPEFHEEKFSEMVLSGKAPSEIVRFAVKFREAVLGDGNELCKQTLNTDTMLHAKQNETNQVNNSEDDDTPNAGTGQEPTGSASTNDLSRRENAEITESDADREDPYLEVYQNLYHFMSEVEDITASDKWAGFVLTQEGEEFVEQNAKLLKYDLCYNPLRYESWNKLAKIYDEEVDLMLNDGSKNVNAVEWRKNNHLTSRVEMSRRRTRRCLLMTLALAKTPEQQSEVHELLALVHYDSLQNVAPSYDQLSCIPRRDATWISLCKKAMKHFEGAFEFKPDWKHLFYLGKLCEKLSRPCEEALAYYKQAIDMKSSAVDPVYRLHASRLKLLCEADRQDMHVLQVIAEHCYVPSTKEKVSSLLKRVMEAIGENSASAAFASIPGLENGNGSDKATQAFSRRLSGPSDSSDQKQLISDIRKELLEDCITVMRVCVEGELKHFHKARYRLAHGLFTHEVRDLDRAKEELAFCFRSSRSMFTINMWEIDGSLRKIRRKAAHATNLDVQMPESSRKFITCVRKYLILYLSLCEQNGDIYTLERAFTSLKADKKFSLCLDDLSRLALRKYTQALSKQIGQAETNPNASVTSCASSTLMEKLFNLFMDHGTSWSESLEITLAEAPAASAPQGSECLIHRHMHRYFYNLEKEMKLDILEQMNERIRKRFKSIKMLGFRTGEICRHACLAWCRALCLSLASITPLTQEKHTSYQVQSSGELVVDIQYDIFMASSYELPVSGEDSRDEISREAADKSARSDVQDNFSGPVSVISLMKQVPVRQASVENLEKATSLLRSTYGFYRDSLAGPFPGGINLFLVQGPGISGEGSSNGSLASHSKPVDISCPRKLLLWAFTLVHGRTGSVAEAVKYCEEQAKPRLKRAPSHVSSSRPVFLSDMIYQNCEFNGCTNFQRPFGSGLQIDMATAIPHITLKDYMPSRNKKQCYFHRAQLASSRSVSSFAASCNACPQAVCSRVEDKPF</sequence>
<dbReference type="Proteomes" id="UP001605036">
    <property type="component" value="Unassembled WGS sequence"/>
</dbReference>
<keyword evidence="2" id="KW-0539">Nucleus</keyword>
<feature type="region of interest" description="Disordered" evidence="3">
    <location>
        <begin position="341"/>
        <end position="392"/>
    </location>
</feature>